<evidence type="ECO:0000259" key="6">
    <source>
        <dbReference type="Pfam" id="PF03328"/>
    </source>
</evidence>
<keyword evidence="7" id="KW-0456">Lyase</keyword>
<accession>A0A542DLM5</accession>
<keyword evidence="3 5" id="KW-0460">Magnesium</keyword>
<sequence>MRSPKDFFAPLAVGAPDPPRQIPVLPSRMIHFFDPGNEKMATKVPGIAPQVDVLLGNLEDAIRADRKEAARNGLVRIAKSVDFGRTQLWTRVNSLDSPWVLDDLITLVTEIGDRLDVIMVPKVEGAQDIHYVDRLLAQLEARAGLTRPLLVHAILETASGVANVEEIAGASPRMQGISLGPADLAASRRMKTTRVGGGHPGYLVRTDPVGEELDEGRTTYQQDLWHYTVARMVDACAMHGILPYYGPFGDIRDTVACEDQFRNAFLLGCVGAWSLHPAQIEIAKKVFSPAPRDVAWARKVIGAMGDGTGAVMIEGKMQDDASVKQCRVVAELADALAARDPELAEAYDAATEEALAE</sequence>
<gene>
    <name evidence="7" type="ORF">FB471_3755</name>
</gene>
<comment type="caution">
    <text evidence="7">The sequence shown here is derived from an EMBL/GenBank/DDBJ whole genome shotgun (WGS) entry which is preliminary data.</text>
</comment>
<feature type="binding site" evidence="4">
    <location>
        <position position="156"/>
    </location>
    <ligand>
        <name>substrate</name>
    </ligand>
</feature>
<evidence type="ECO:0000256" key="1">
    <source>
        <dbReference type="ARBA" id="ARBA00001946"/>
    </source>
</evidence>
<evidence type="ECO:0000313" key="8">
    <source>
        <dbReference type="Proteomes" id="UP000320876"/>
    </source>
</evidence>
<dbReference type="InterPro" id="IPR005000">
    <property type="entry name" value="Aldolase/citrate-lyase_domain"/>
</dbReference>
<evidence type="ECO:0000313" key="7">
    <source>
        <dbReference type="EMBL" id="TQJ03978.1"/>
    </source>
</evidence>
<dbReference type="SUPFAM" id="SSF51621">
    <property type="entry name" value="Phosphoenolpyruvate/pyruvate domain"/>
    <property type="match status" value="1"/>
</dbReference>
<feature type="domain" description="HpcH/HpaI aldolase/citrate lyase" evidence="6">
    <location>
        <begin position="32"/>
        <end position="194"/>
    </location>
</feature>
<dbReference type="Gene3D" id="3.20.20.60">
    <property type="entry name" value="Phosphoenolpyruvate-binding domains"/>
    <property type="match status" value="1"/>
</dbReference>
<feature type="binding site" evidence="4">
    <location>
        <position position="91"/>
    </location>
    <ligand>
        <name>substrate</name>
    </ligand>
</feature>
<evidence type="ECO:0000256" key="3">
    <source>
        <dbReference type="ARBA" id="ARBA00022842"/>
    </source>
</evidence>
<dbReference type="Proteomes" id="UP000320876">
    <property type="component" value="Unassembled WGS sequence"/>
</dbReference>
<dbReference type="InterPro" id="IPR040442">
    <property type="entry name" value="Pyrv_kinase-like_dom_sf"/>
</dbReference>
<dbReference type="InterPro" id="IPR015813">
    <property type="entry name" value="Pyrv/PenolPyrv_kinase-like_dom"/>
</dbReference>
<dbReference type="OrthoDB" id="9768429at2"/>
<proteinExistence type="predicted"/>
<dbReference type="RefSeq" id="WP_141999725.1">
    <property type="nucleotide sequence ID" value="NZ_VFML01000001.1"/>
</dbReference>
<dbReference type="GO" id="GO:0016829">
    <property type="term" value="F:lyase activity"/>
    <property type="evidence" value="ECO:0007669"/>
    <property type="project" value="UniProtKB-KW"/>
</dbReference>
<dbReference type="PIRSF" id="PIRSF015582">
    <property type="entry name" value="Cit_lyase_B"/>
    <property type="match status" value="1"/>
</dbReference>
<feature type="binding site" evidence="5">
    <location>
        <position position="183"/>
    </location>
    <ligand>
        <name>Mg(2+)</name>
        <dbReference type="ChEBI" id="CHEBI:18420"/>
    </ligand>
</feature>
<dbReference type="PANTHER" id="PTHR32308:SF10">
    <property type="entry name" value="CITRATE LYASE SUBUNIT BETA"/>
    <property type="match status" value="1"/>
</dbReference>
<comment type="cofactor">
    <cofactor evidence="1">
        <name>Mg(2+)</name>
        <dbReference type="ChEBI" id="CHEBI:18420"/>
    </cofactor>
</comment>
<organism evidence="7 8">
    <name type="scientific">Amycolatopsis cihanbeyliensis</name>
    <dbReference type="NCBI Taxonomy" id="1128664"/>
    <lineage>
        <taxon>Bacteria</taxon>
        <taxon>Bacillati</taxon>
        <taxon>Actinomycetota</taxon>
        <taxon>Actinomycetes</taxon>
        <taxon>Pseudonocardiales</taxon>
        <taxon>Pseudonocardiaceae</taxon>
        <taxon>Amycolatopsis</taxon>
    </lineage>
</organism>
<dbReference type="EMBL" id="VFML01000001">
    <property type="protein sequence ID" value="TQJ03978.1"/>
    <property type="molecule type" value="Genomic_DNA"/>
</dbReference>
<dbReference type="AlphaFoldDB" id="A0A542DLM5"/>
<dbReference type="GO" id="GO:0000287">
    <property type="term" value="F:magnesium ion binding"/>
    <property type="evidence" value="ECO:0007669"/>
    <property type="project" value="TreeGrafter"/>
</dbReference>
<dbReference type="InterPro" id="IPR011206">
    <property type="entry name" value="Citrate_lyase_beta/mcl1/mcl2"/>
</dbReference>
<evidence type="ECO:0000256" key="5">
    <source>
        <dbReference type="PIRSR" id="PIRSR015582-2"/>
    </source>
</evidence>
<feature type="binding site" evidence="5">
    <location>
        <position position="156"/>
    </location>
    <ligand>
        <name>Mg(2+)</name>
        <dbReference type="ChEBI" id="CHEBI:18420"/>
    </ligand>
</feature>
<dbReference type="GO" id="GO:0006107">
    <property type="term" value="P:oxaloacetate metabolic process"/>
    <property type="evidence" value="ECO:0007669"/>
    <property type="project" value="TreeGrafter"/>
</dbReference>
<evidence type="ECO:0000256" key="4">
    <source>
        <dbReference type="PIRSR" id="PIRSR015582-1"/>
    </source>
</evidence>
<protein>
    <submittedName>
        <fullName evidence="7">Beta-methylmalyl-CoA/L-malyl-CoA lyase</fullName>
    </submittedName>
</protein>
<keyword evidence="2 5" id="KW-0479">Metal-binding</keyword>
<reference evidence="7 8" key="1">
    <citation type="submission" date="2019-06" db="EMBL/GenBank/DDBJ databases">
        <title>Sequencing the genomes of 1000 actinobacteria strains.</title>
        <authorList>
            <person name="Klenk H.-P."/>
        </authorList>
    </citation>
    <scope>NUCLEOTIDE SEQUENCE [LARGE SCALE GENOMIC DNA]</scope>
    <source>
        <strain evidence="7 8">DSM 45679</strain>
    </source>
</reference>
<dbReference type="Pfam" id="PF03328">
    <property type="entry name" value="HpcH_HpaI"/>
    <property type="match status" value="1"/>
</dbReference>
<dbReference type="PANTHER" id="PTHR32308">
    <property type="entry name" value="LYASE BETA SUBUNIT, PUTATIVE (AFU_ORTHOLOGUE AFUA_4G13030)-RELATED"/>
    <property type="match status" value="1"/>
</dbReference>
<keyword evidence="8" id="KW-1185">Reference proteome</keyword>
<name>A0A542DLM5_AMYCI</name>
<evidence type="ECO:0000256" key="2">
    <source>
        <dbReference type="ARBA" id="ARBA00022723"/>
    </source>
</evidence>